<dbReference type="Proteomes" id="UP000198263">
    <property type="component" value="Unassembled WGS sequence"/>
</dbReference>
<dbReference type="SMART" id="SM00912">
    <property type="entry name" value="Haemagg_act"/>
    <property type="match status" value="1"/>
</dbReference>
<comment type="caution">
    <text evidence="2">The sequence shown here is derived from an EMBL/GenBank/DDBJ whole genome shotgun (WGS) entry which is preliminary data.</text>
</comment>
<evidence type="ECO:0000259" key="1">
    <source>
        <dbReference type="SMART" id="SM00912"/>
    </source>
</evidence>
<reference evidence="2 3" key="1">
    <citation type="submission" date="2016-01" db="EMBL/GenBank/DDBJ databases">
        <authorList>
            <person name="Peeters C."/>
        </authorList>
    </citation>
    <scope>NUCLEOTIDE SEQUENCE [LARGE SCALE GENOMIC DNA]</scope>
    <source>
        <strain evidence="2">LMG 29315</strain>
    </source>
</reference>
<gene>
    <name evidence="2" type="ORF">AWB72_01814</name>
</gene>
<name>A0A658QV46_9BURK</name>
<dbReference type="InterPro" id="IPR012334">
    <property type="entry name" value="Pectin_lyas_fold"/>
</dbReference>
<proteinExistence type="predicted"/>
<dbReference type="Gene3D" id="2.160.20.10">
    <property type="entry name" value="Single-stranded right-handed beta-helix, Pectin lyase-like"/>
    <property type="match status" value="1"/>
</dbReference>
<dbReference type="InterPro" id="IPR011050">
    <property type="entry name" value="Pectin_lyase_fold/virulence"/>
</dbReference>
<organism evidence="2 3">
    <name type="scientific">Caballeronia concitans</name>
    <dbReference type="NCBI Taxonomy" id="1777133"/>
    <lineage>
        <taxon>Bacteria</taxon>
        <taxon>Pseudomonadati</taxon>
        <taxon>Pseudomonadota</taxon>
        <taxon>Betaproteobacteria</taxon>
        <taxon>Burkholderiales</taxon>
        <taxon>Burkholderiaceae</taxon>
        <taxon>Caballeronia</taxon>
    </lineage>
</organism>
<protein>
    <submittedName>
        <fullName evidence="2">Filamentous hemagglutinin</fullName>
    </submittedName>
</protein>
<keyword evidence="3" id="KW-1185">Reference proteome</keyword>
<dbReference type="NCBIfam" id="TIGR01731">
    <property type="entry name" value="fil_hemag_20aa"/>
    <property type="match status" value="8"/>
</dbReference>
<accession>A0A658QV46</accession>
<dbReference type="Pfam" id="PF05594">
    <property type="entry name" value="Fil_haemagg"/>
    <property type="match status" value="2"/>
</dbReference>
<dbReference type="InterPro" id="IPR008638">
    <property type="entry name" value="FhaB/CdiA-like_TPS"/>
</dbReference>
<dbReference type="InterPro" id="IPR024973">
    <property type="entry name" value="ESPR"/>
</dbReference>
<feature type="domain" description="Filamentous haemagglutinin FhaB/tRNA nuclease CdiA-like TPS" evidence="1">
    <location>
        <begin position="79"/>
        <end position="200"/>
    </location>
</feature>
<dbReference type="SUPFAM" id="SSF51126">
    <property type="entry name" value="Pectin lyase-like"/>
    <property type="match status" value="1"/>
</dbReference>
<evidence type="ECO:0000313" key="3">
    <source>
        <dbReference type="Proteomes" id="UP000198263"/>
    </source>
</evidence>
<evidence type="ECO:0000313" key="2">
    <source>
        <dbReference type="EMBL" id="SAL24051.1"/>
    </source>
</evidence>
<dbReference type="InterPro" id="IPR010069">
    <property type="entry name" value="CdiA_FHA1_rpt"/>
</dbReference>
<dbReference type="NCBIfam" id="TIGR01901">
    <property type="entry name" value="adhes_NPXG"/>
    <property type="match status" value="1"/>
</dbReference>
<dbReference type="Pfam" id="PF13018">
    <property type="entry name" value="ESPR"/>
    <property type="match status" value="1"/>
</dbReference>
<dbReference type="AlphaFoldDB" id="A0A658QV46"/>
<dbReference type="RefSeq" id="WP_087128012.1">
    <property type="nucleotide sequence ID" value="NZ_FCNV02000002.1"/>
</dbReference>
<dbReference type="Pfam" id="PF05860">
    <property type="entry name" value="TPS"/>
    <property type="match status" value="1"/>
</dbReference>
<dbReference type="EMBL" id="FCNV02000002">
    <property type="protein sequence ID" value="SAL24051.1"/>
    <property type="molecule type" value="Genomic_DNA"/>
</dbReference>
<dbReference type="InterPro" id="IPR008619">
    <property type="entry name" value="Filamentous_hemagglutn_rpt"/>
</dbReference>
<sequence>MNKNLHKLIFCRVRRMVVAVAEFATSHATEPGSGTGVGSLPVLRAVACAAMVLLGTASTLTLAQIVPSAGSGAQVLQTQNGLQQVNIAKPSAAGVSLNNFAQFDVPGKGAILNNSPTIVQTQQAGYVNGNPNLAPGQSAGIIVNQVLSNSPSQLRGYLEVAGPKAEVVVANPSGIVVDGGGFINTSRAILTTGTPNFGANGSLAGFNVAGGNITVQGAGLNATNVDQVDLLARAIQVNAAIYANNLNVVAGANQVDHNTLAATPIAGNGAAPAVSIDVSQLGGMYANRIFLASNEYGVGVSNRGVLAAQAADLTLTSQGKLVLAGQTNASGSISATARDGIDNSGTTYAQQDVVAATSGTLTNSGVLAAQRNTTINAGSVASTGTLGAGVNSDGSISTQGDLNVIASGAVAATGRNEGGGNTVIQGASVNLAGSNTSANGVLSLAAISGDMNLANAATTAGGALNASAAGTLVNDGGKLSSGGAMQVAAGNVSNAGGQVVTQSTLDVSTSGAINNAQGAMQAAGRESIGAASADNTAGRIVSLNGDGLNVTTTGALVNGAGGTIGTNGALGISAGTLSNQGQLTAATDATLNAQSIDNHAGSVVAGGVLNATTAGALSNAGGTLSGATTTVSAASIDNTSGDIEGDTLAVSTPGALVNRGGKLTQYGAVDQSINAGGALDNTGGTIASNATNLSVNAQGITNDSGTIQHAGTGTLAVTSEGALSNAAGNARRLL</sequence>